<feature type="signal peptide" evidence="2">
    <location>
        <begin position="1"/>
        <end position="24"/>
    </location>
</feature>
<dbReference type="InterPro" id="IPR007055">
    <property type="entry name" value="BON_dom"/>
</dbReference>
<sequence length="193" mass="20539">MKRFAYIAMILSGALLLQGCVAVAIGTAAGVTAKTASDPRTVGTQVDDTTLDSRVGIKLKDHESEFQNARIVATSYNGSVLLTGQAADETQIQRAADLTSETDGVVQVYNQIRLGEKIGAGTLTNDAWITTKVKTQLVANSETKARNIKVVTENSEVFLMGIVTRDEARTAAEVASKVAGVKLVVTAFTYIEE</sequence>
<dbReference type="InterPro" id="IPR014004">
    <property type="entry name" value="Transpt-assoc_nodulatn_dom_bac"/>
</dbReference>
<keyword evidence="5" id="KW-1185">Reference proteome</keyword>
<proteinExistence type="predicted"/>
<evidence type="ECO:0000256" key="2">
    <source>
        <dbReference type="SAM" id="SignalP"/>
    </source>
</evidence>
<dbReference type="PANTHER" id="PTHR34606:SF4">
    <property type="entry name" value="OUTER MEMBRANE LIPOPROTEIN DOLP"/>
    <property type="match status" value="1"/>
</dbReference>
<dbReference type="KEGG" id="orb:IPMB12_00410"/>
<feature type="chain" id="PRO_5026062650" evidence="2">
    <location>
        <begin position="25"/>
        <end position="193"/>
    </location>
</feature>
<dbReference type="PROSITE" id="PS51257">
    <property type="entry name" value="PROKAR_LIPOPROTEIN"/>
    <property type="match status" value="1"/>
</dbReference>
<dbReference type="InterPro" id="IPR051686">
    <property type="entry name" value="Lipoprotein_DolP"/>
</dbReference>
<accession>A0A6G9I979</accession>
<feature type="domain" description="BON" evidence="3">
    <location>
        <begin position="125"/>
        <end position="192"/>
    </location>
</feature>
<dbReference type="SMART" id="SM00749">
    <property type="entry name" value="BON"/>
    <property type="match status" value="2"/>
</dbReference>
<keyword evidence="4" id="KW-0449">Lipoprotein</keyword>
<dbReference type="Pfam" id="PF04972">
    <property type="entry name" value="BON"/>
    <property type="match status" value="2"/>
</dbReference>
<evidence type="ECO:0000256" key="1">
    <source>
        <dbReference type="ARBA" id="ARBA00022729"/>
    </source>
</evidence>
<keyword evidence="1 2" id="KW-0732">Signal</keyword>
<dbReference type="RefSeq" id="WP_166913863.1">
    <property type="nucleotide sequence ID" value="NZ_CP050253.1"/>
</dbReference>
<dbReference type="NCBIfam" id="NF008247">
    <property type="entry name" value="PRK11023.1"/>
    <property type="match status" value="1"/>
</dbReference>
<reference evidence="4 5" key="1">
    <citation type="submission" date="2020-03" db="EMBL/GenBank/DDBJ databases">
        <title>Complete genome sequence of Orbus sp. IPMB12 (BCRC 80908).</title>
        <authorList>
            <person name="Lo W.-S."/>
            <person name="Chang T.-H."/>
            <person name="Kuo C.-H."/>
        </authorList>
    </citation>
    <scope>NUCLEOTIDE SEQUENCE [LARGE SCALE GENOMIC DNA]</scope>
    <source>
        <strain evidence="4 5">IPMB12</strain>
    </source>
</reference>
<name>A0A6G9I979_9GAMM</name>
<evidence type="ECO:0000313" key="4">
    <source>
        <dbReference type="EMBL" id="QIQ20274.1"/>
    </source>
</evidence>
<evidence type="ECO:0000313" key="5">
    <source>
        <dbReference type="Proteomes" id="UP000501168"/>
    </source>
</evidence>
<feature type="domain" description="BON" evidence="3">
    <location>
        <begin position="47"/>
        <end position="116"/>
    </location>
</feature>
<dbReference type="Gene3D" id="3.30.1340.30">
    <property type="match status" value="1"/>
</dbReference>
<dbReference type="Proteomes" id="UP000501168">
    <property type="component" value="Chromosome"/>
</dbReference>
<protein>
    <submittedName>
        <fullName evidence="4">Divisome-associated lipoprotein YraP</fullName>
    </submittedName>
</protein>
<dbReference type="EMBL" id="CP050253">
    <property type="protein sequence ID" value="QIQ20274.1"/>
    <property type="molecule type" value="Genomic_DNA"/>
</dbReference>
<dbReference type="AlphaFoldDB" id="A0A6G9I979"/>
<dbReference type="FunCoup" id="A0A6G9I979">
    <property type="interactions" value="49"/>
</dbReference>
<evidence type="ECO:0000259" key="3">
    <source>
        <dbReference type="PROSITE" id="PS50914"/>
    </source>
</evidence>
<dbReference type="PANTHER" id="PTHR34606">
    <property type="entry name" value="BON DOMAIN-CONTAINING PROTEIN"/>
    <property type="match status" value="1"/>
</dbReference>
<dbReference type="InParanoid" id="A0A6G9I979"/>
<gene>
    <name evidence="4" type="primary">yraP</name>
    <name evidence="4" type="ORF">IPMB12_00410</name>
</gene>
<organism evidence="4 5">
    <name type="scientific">Zophobihabitans entericus</name>
    <dbReference type="NCBI Taxonomy" id="1635327"/>
    <lineage>
        <taxon>Bacteria</taxon>
        <taxon>Pseudomonadati</taxon>
        <taxon>Pseudomonadota</taxon>
        <taxon>Gammaproteobacteria</taxon>
        <taxon>Orbales</taxon>
        <taxon>Orbaceae</taxon>
        <taxon>Zophobihabitans</taxon>
    </lineage>
</organism>
<dbReference type="PROSITE" id="PS50914">
    <property type="entry name" value="BON"/>
    <property type="match status" value="2"/>
</dbReference>